<dbReference type="GO" id="GO:0030416">
    <property type="term" value="P:methylamine metabolic process"/>
    <property type="evidence" value="ECO:0007669"/>
    <property type="project" value="InterPro"/>
</dbReference>
<evidence type="ECO:0000256" key="3">
    <source>
        <dbReference type="ARBA" id="ARBA00022989"/>
    </source>
</evidence>
<comment type="subcellular location">
    <subcellularLocation>
        <location evidence="1">Membrane</location>
        <topology evidence="1">Multi-pass membrane protein</topology>
    </subcellularLocation>
</comment>
<gene>
    <name evidence="7" type="ORF">SAMN06265219_1058</name>
</gene>
<feature type="transmembrane region" description="Helical" evidence="5">
    <location>
        <begin position="56"/>
        <end position="73"/>
    </location>
</feature>
<dbReference type="EMBL" id="FXTP01000005">
    <property type="protein sequence ID" value="SMO56640.1"/>
    <property type="molecule type" value="Genomic_DNA"/>
</dbReference>
<dbReference type="AlphaFoldDB" id="A0A521CD00"/>
<feature type="transmembrane region" description="Helical" evidence="5">
    <location>
        <begin position="80"/>
        <end position="103"/>
    </location>
</feature>
<feature type="domain" description="Methylamine utilisation protein MauE" evidence="6">
    <location>
        <begin position="9"/>
        <end position="139"/>
    </location>
</feature>
<evidence type="ECO:0000256" key="2">
    <source>
        <dbReference type="ARBA" id="ARBA00022692"/>
    </source>
</evidence>
<evidence type="ECO:0000259" key="6">
    <source>
        <dbReference type="Pfam" id="PF07291"/>
    </source>
</evidence>
<accession>A0A521CD00</accession>
<keyword evidence="4 5" id="KW-0472">Membrane</keyword>
<evidence type="ECO:0000313" key="7">
    <source>
        <dbReference type="EMBL" id="SMO56640.1"/>
    </source>
</evidence>
<organism evidence="7 8">
    <name type="scientific">Gracilimonas mengyeensis</name>
    <dbReference type="NCBI Taxonomy" id="1302730"/>
    <lineage>
        <taxon>Bacteria</taxon>
        <taxon>Pseudomonadati</taxon>
        <taxon>Balneolota</taxon>
        <taxon>Balneolia</taxon>
        <taxon>Balneolales</taxon>
        <taxon>Balneolaceae</taxon>
        <taxon>Gracilimonas</taxon>
    </lineage>
</organism>
<protein>
    <recommendedName>
        <fullName evidence="6">Methylamine utilisation protein MauE domain-containing protein</fullName>
    </recommendedName>
</protein>
<dbReference type="Pfam" id="PF07291">
    <property type="entry name" value="MauE"/>
    <property type="match status" value="1"/>
</dbReference>
<evidence type="ECO:0000313" key="8">
    <source>
        <dbReference type="Proteomes" id="UP000317557"/>
    </source>
</evidence>
<dbReference type="GO" id="GO:0016020">
    <property type="term" value="C:membrane"/>
    <property type="evidence" value="ECO:0007669"/>
    <property type="project" value="UniProtKB-SubCell"/>
</dbReference>
<keyword evidence="3 5" id="KW-1133">Transmembrane helix</keyword>
<evidence type="ECO:0000256" key="5">
    <source>
        <dbReference type="SAM" id="Phobius"/>
    </source>
</evidence>
<dbReference type="InterPro" id="IPR009908">
    <property type="entry name" value="Methylamine_util_MauE"/>
</dbReference>
<proteinExistence type="predicted"/>
<feature type="transmembrane region" description="Helical" evidence="5">
    <location>
        <begin position="123"/>
        <end position="142"/>
    </location>
</feature>
<dbReference type="RefSeq" id="WP_142453840.1">
    <property type="nucleotide sequence ID" value="NZ_FXTP01000005.1"/>
</dbReference>
<dbReference type="Proteomes" id="UP000317557">
    <property type="component" value="Unassembled WGS sequence"/>
</dbReference>
<evidence type="ECO:0000256" key="1">
    <source>
        <dbReference type="ARBA" id="ARBA00004141"/>
    </source>
</evidence>
<dbReference type="OrthoDB" id="9809429at2"/>
<reference evidence="7 8" key="1">
    <citation type="submission" date="2017-05" db="EMBL/GenBank/DDBJ databases">
        <authorList>
            <person name="Varghese N."/>
            <person name="Submissions S."/>
        </authorList>
    </citation>
    <scope>NUCLEOTIDE SEQUENCE [LARGE SCALE GENOMIC DNA]</scope>
    <source>
        <strain evidence="7 8">DSM 21985</strain>
    </source>
</reference>
<keyword evidence="2 5" id="KW-0812">Transmembrane</keyword>
<keyword evidence="8" id="KW-1185">Reference proteome</keyword>
<sequence>MNEKIKRFIPKLPRYIIGITFVLSGIGKMLDPEGAKYLVELMASEFYWLVEWEGEIVFSVILVELLLAGFLLLGKQSSWLYVISFLFVGMFTSIISYFLLAGFNVESCGCFGAFGLSGGLETTLIRNIVLLILILAGFLIQISHHSESSPQPE</sequence>
<evidence type="ECO:0000256" key="4">
    <source>
        <dbReference type="ARBA" id="ARBA00023136"/>
    </source>
</evidence>
<name>A0A521CD00_9BACT</name>
<feature type="transmembrane region" description="Helical" evidence="5">
    <location>
        <begin position="12"/>
        <end position="30"/>
    </location>
</feature>